<name>A0A0R3RA47_9BILA</name>
<reference evidence="1 2" key="2">
    <citation type="submission" date="2018-11" db="EMBL/GenBank/DDBJ databases">
        <authorList>
            <consortium name="Pathogen Informatics"/>
        </authorList>
    </citation>
    <scope>NUCLEOTIDE SEQUENCE [LARGE SCALE GENOMIC DNA]</scope>
</reference>
<sequence length="40" mass="4795">MVPEYERHQMTGIKGWAEPLQIKIIILQNEQLIEELKNIF</sequence>
<keyword evidence="2" id="KW-1185">Reference proteome</keyword>
<evidence type="ECO:0000313" key="2">
    <source>
        <dbReference type="Proteomes" id="UP000280834"/>
    </source>
</evidence>
<reference evidence="3" key="1">
    <citation type="submission" date="2017-02" db="UniProtKB">
        <authorList>
            <consortium name="WormBaseParasite"/>
        </authorList>
    </citation>
    <scope>IDENTIFICATION</scope>
</reference>
<evidence type="ECO:0000313" key="3">
    <source>
        <dbReference type="WBParaSite" id="BTMF_0001691001-mRNA-1"/>
    </source>
</evidence>
<dbReference type="Proteomes" id="UP000280834">
    <property type="component" value="Unassembled WGS sequence"/>
</dbReference>
<protein>
    <submittedName>
        <fullName evidence="1 3">Uncharacterized protein</fullName>
    </submittedName>
</protein>
<gene>
    <name evidence="1" type="ORF">BTMF_LOCUS14883</name>
</gene>
<organism evidence="3">
    <name type="scientific">Brugia timori</name>
    <dbReference type="NCBI Taxonomy" id="42155"/>
    <lineage>
        <taxon>Eukaryota</taxon>
        <taxon>Metazoa</taxon>
        <taxon>Ecdysozoa</taxon>
        <taxon>Nematoda</taxon>
        <taxon>Chromadorea</taxon>
        <taxon>Rhabditida</taxon>
        <taxon>Spirurina</taxon>
        <taxon>Spiruromorpha</taxon>
        <taxon>Filarioidea</taxon>
        <taxon>Onchocercidae</taxon>
        <taxon>Brugia</taxon>
    </lineage>
</organism>
<dbReference type="EMBL" id="UZAG01021768">
    <property type="protein sequence ID" value="VDO51526.1"/>
    <property type="molecule type" value="Genomic_DNA"/>
</dbReference>
<dbReference type="WBParaSite" id="BTMF_0001691001-mRNA-1">
    <property type="protein sequence ID" value="BTMF_0001691001-mRNA-1"/>
    <property type="gene ID" value="BTMF_0001691001"/>
</dbReference>
<proteinExistence type="predicted"/>
<accession>A0A0R3RA47</accession>
<dbReference type="AlphaFoldDB" id="A0A0R3RA47"/>
<evidence type="ECO:0000313" key="1">
    <source>
        <dbReference type="EMBL" id="VDO51526.1"/>
    </source>
</evidence>